<sequence>MTDAEPLVDTLETHIENTREQNAEAVGFLMRWNFLNQGLIPNAPSEDDEDVPEDAPEVHPLQEKMVELANETNYLLRKSVLVNDGVGFPQFDFITRDEDYDTMKDRAILLNTTMEEILGDFDIQGVSSLFFLREEAFEEKAGDSEDAVAGSDSEE</sequence>
<dbReference type="AlphaFoldDB" id="A0A381VSM0"/>
<evidence type="ECO:0000313" key="1">
    <source>
        <dbReference type="EMBL" id="SVA43289.1"/>
    </source>
</evidence>
<accession>A0A381VSM0</accession>
<dbReference type="EMBL" id="UINC01009662">
    <property type="protein sequence ID" value="SVA43289.1"/>
    <property type="molecule type" value="Genomic_DNA"/>
</dbReference>
<organism evidence="1">
    <name type="scientific">marine metagenome</name>
    <dbReference type="NCBI Taxonomy" id="408172"/>
    <lineage>
        <taxon>unclassified sequences</taxon>
        <taxon>metagenomes</taxon>
        <taxon>ecological metagenomes</taxon>
    </lineage>
</organism>
<name>A0A381VSM0_9ZZZZ</name>
<protein>
    <submittedName>
        <fullName evidence="1">Uncharacterized protein</fullName>
    </submittedName>
</protein>
<reference evidence="1" key="1">
    <citation type="submission" date="2018-05" db="EMBL/GenBank/DDBJ databases">
        <authorList>
            <person name="Lanie J.A."/>
            <person name="Ng W.-L."/>
            <person name="Kazmierczak K.M."/>
            <person name="Andrzejewski T.M."/>
            <person name="Davidsen T.M."/>
            <person name="Wayne K.J."/>
            <person name="Tettelin H."/>
            <person name="Glass J.I."/>
            <person name="Rusch D."/>
            <person name="Podicherti R."/>
            <person name="Tsui H.-C.T."/>
            <person name="Winkler M.E."/>
        </authorList>
    </citation>
    <scope>NUCLEOTIDE SEQUENCE</scope>
</reference>
<proteinExistence type="predicted"/>
<gene>
    <name evidence="1" type="ORF">METZ01_LOCUS96143</name>
</gene>